<name>A0A1S3Z495_TOBAC</name>
<keyword evidence="2" id="KW-0378">Hydrolase</keyword>
<dbReference type="OrthoDB" id="1772236at2759"/>
<dbReference type="AlphaFoldDB" id="A0A1S3Z495"/>
<evidence type="ECO:0000313" key="2">
    <source>
        <dbReference type="RefSeq" id="XP_016459159.1"/>
    </source>
</evidence>
<keyword evidence="2" id="KW-0347">Helicase</keyword>
<reference evidence="2" key="1">
    <citation type="submission" date="2025-08" db="UniProtKB">
        <authorList>
            <consortium name="RefSeq"/>
        </authorList>
    </citation>
    <scope>IDENTIFICATION</scope>
</reference>
<protein>
    <submittedName>
        <fullName evidence="2">Probable ATP-dependent RNA helicase ddx56</fullName>
    </submittedName>
</protein>
<feature type="compositionally biased region" description="Acidic residues" evidence="1">
    <location>
        <begin position="44"/>
        <end position="70"/>
    </location>
</feature>
<dbReference type="GO" id="GO:0004386">
    <property type="term" value="F:helicase activity"/>
    <property type="evidence" value="ECO:0007669"/>
    <property type="project" value="UniProtKB-KW"/>
</dbReference>
<keyword evidence="2" id="KW-0547">Nucleotide-binding</keyword>
<proteinExistence type="predicted"/>
<organism evidence="2">
    <name type="scientific">Nicotiana tabacum</name>
    <name type="common">Common tobacco</name>
    <dbReference type="NCBI Taxonomy" id="4097"/>
    <lineage>
        <taxon>Eukaryota</taxon>
        <taxon>Viridiplantae</taxon>
        <taxon>Streptophyta</taxon>
        <taxon>Embryophyta</taxon>
        <taxon>Tracheophyta</taxon>
        <taxon>Spermatophyta</taxon>
        <taxon>Magnoliopsida</taxon>
        <taxon>eudicotyledons</taxon>
        <taxon>Gunneridae</taxon>
        <taxon>Pentapetalae</taxon>
        <taxon>asterids</taxon>
        <taxon>lamiids</taxon>
        <taxon>Solanales</taxon>
        <taxon>Solanaceae</taxon>
        <taxon>Nicotianoideae</taxon>
        <taxon>Nicotianeae</taxon>
        <taxon>Nicotiana</taxon>
    </lineage>
</organism>
<evidence type="ECO:0000256" key="1">
    <source>
        <dbReference type="SAM" id="MobiDB-lite"/>
    </source>
</evidence>
<accession>A0A1S3Z495</accession>
<dbReference type="PaxDb" id="4097-A0A1S3Z495"/>
<feature type="compositionally biased region" description="Acidic residues" evidence="1">
    <location>
        <begin position="12"/>
        <end position="37"/>
    </location>
</feature>
<feature type="compositionally biased region" description="Basic and acidic residues" evidence="1">
    <location>
        <begin position="1"/>
        <end position="11"/>
    </location>
</feature>
<feature type="region of interest" description="Disordered" evidence="1">
    <location>
        <begin position="1"/>
        <end position="73"/>
    </location>
</feature>
<dbReference type="KEGG" id="nta:107782740"/>
<keyword evidence="2" id="KW-0067">ATP-binding</keyword>
<dbReference type="RefSeq" id="XP_016459159.1">
    <property type="nucleotide sequence ID" value="XM_016603673.1"/>
</dbReference>
<gene>
    <name evidence="2" type="primary">LOC107782740</name>
</gene>
<sequence length="227" mass="26140">MEEHVSEKIIVEEENDSYNEALGVEDDENEKEEEVAEEEHVAAEEEITDEEDEEEDDEDDEQLEDGEDGLDSERDAAVEGDRDALSIPVFVRAIDVSKYRFMTFLRKHSRSLAKISMSSKPSKEAMKKVMDDGQAFCDKVCQYSKKGVDAELLLKQLKSKRLYTVERFKITLEVHPYLISALHEMDMDYMKNLIAYDDEVADPIIDQLAVDLEWVADIKKKHLAQRA</sequence>